<reference evidence="1" key="1">
    <citation type="submission" date="2021-01" db="EMBL/GenBank/DDBJ databases">
        <title>Fulvivirga kasyanovii gen. nov., sp nov., a novel member of the phylum Bacteroidetes isolated from seawater in a mussel farm.</title>
        <authorList>
            <person name="Zhao L.-H."/>
            <person name="Wang Z.-J."/>
        </authorList>
    </citation>
    <scope>NUCLEOTIDE SEQUENCE</scope>
    <source>
        <strain evidence="1">2943</strain>
    </source>
</reference>
<gene>
    <name evidence="1" type="ORF">JL102_17785</name>
</gene>
<organism evidence="1 2">
    <name type="scientific">Fulvivirga sediminis</name>
    <dbReference type="NCBI Taxonomy" id="2803949"/>
    <lineage>
        <taxon>Bacteria</taxon>
        <taxon>Pseudomonadati</taxon>
        <taxon>Bacteroidota</taxon>
        <taxon>Cytophagia</taxon>
        <taxon>Cytophagales</taxon>
        <taxon>Fulvivirgaceae</taxon>
        <taxon>Fulvivirga</taxon>
    </lineage>
</organism>
<accession>A0A937F7S1</accession>
<dbReference type="EMBL" id="JAESIY010000010">
    <property type="protein sequence ID" value="MBL3658007.1"/>
    <property type="molecule type" value="Genomic_DNA"/>
</dbReference>
<dbReference type="AlphaFoldDB" id="A0A937F7S1"/>
<protein>
    <recommendedName>
        <fullName evidence="3">Pyruvate ferredoxin oxidoreductase</fullName>
    </recommendedName>
</protein>
<sequence length="170" mass="19559">MDLDRIEHLLAKYWECETSLEEEDELKEFFTHQPVPGHLKSVASLFQYYEAEGEKDELGAEFDELILDELENKKSGKGKVIKWVNDALKVAAVLLILATAGYFMQKEYQDKKENLEPYVTGTFEDPEKAFEETKKALMLISKNMNVGKKQVEKVGVLHEAQKKVKETETL</sequence>
<evidence type="ECO:0008006" key="3">
    <source>
        <dbReference type="Google" id="ProtNLM"/>
    </source>
</evidence>
<dbReference type="RefSeq" id="WP_202245800.1">
    <property type="nucleotide sequence ID" value="NZ_JAESIY010000010.1"/>
</dbReference>
<name>A0A937F7S1_9BACT</name>
<comment type="caution">
    <text evidence="1">The sequence shown here is derived from an EMBL/GenBank/DDBJ whole genome shotgun (WGS) entry which is preliminary data.</text>
</comment>
<keyword evidence="2" id="KW-1185">Reference proteome</keyword>
<proteinExistence type="predicted"/>
<evidence type="ECO:0000313" key="1">
    <source>
        <dbReference type="EMBL" id="MBL3658007.1"/>
    </source>
</evidence>
<dbReference type="Proteomes" id="UP000659388">
    <property type="component" value="Unassembled WGS sequence"/>
</dbReference>
<evidence type="ECO:0000313" key="2">
    <source>
        <dbReference type="Proteomes" id="UP000659388"/>
    </source>
</evidence>